<feature type="domain" description="N-acetyltransferase" evidence="3">
    <location>
        <begin position="1"/>
        <end position="164"/>
    </location>
</feature>
<dbReference type="RefSeq" id="WP_406261826.1">
    <property type="nucleotide sequence ID" value="NZ_CP108125.1"/>
</dbReference>
<dbReference type="Gene3D" id="3.40.630.30">
    <property type="match status" value="1"/>
</dbReference>
<dbReference type="SUPFAM" id="SSF55729">
    <property type="entry name" value="Acyl-CoA N-acyltransferases (Nat)"/>
    <property type="match status" value="1"/>
</dbReference>
<gene>
    <name evidence="4" type="ORF">OHU27_35220</name>
</gene>
<dbReference type="EMBL" id="CP108125">
    <property type="protein sequence ID" value="WTO87409.1"/>
    <property type="molecule type" value="Genomic_DNA"/>
</dbReference>
<sequence length="172" mass="18409">MELQQVDEGNLEGLLAVAVDDAAPEEVMPPVAGPPGWTRERQGAFRNWHRARRPGLSGPLHESTFAITQDGKIVGSARLAVRDRPDVLEAGMWLARSKRGRGIGTAALRMLLDEAARSGARTVVADTKAHNTAALTALRRNGAQIITSQDTVEVHAALMPCEMPPPPPTANL</sequence>
<dbReference type="Proteomes" id="UP001622690">
    <property type="component" value="Chromosome"/>
</dbReference>
<protein>
    <submittedName>
        <fullName evidence="4">GNAT family N-acetyltransferase</fullName>
    </submittedName>
</protein>
<dbReference type="PANTHER" id="PTHR43877">
    <property type="entry name" value="AMINOALKYLPHOSPHONATE N-ACETYLTRANSFERASE-RELATED-RELATED"/>
    <property type="match status" value="1"/>
</dbReference>
<evidence type="ECO:0000313" key="4">
    <source>
        <dbReference type="EMBL" id="WTO87409.1"/>
    </source>
</evidence>
<keyword evidence="1" id="KW-0808">Transferase</keyword>
<evidence type="ECO:0000259" key="3">
    <source>
        <dbReference type="PROSITE" id="PS51186"/>
    </source>
</evidence>
<name>A0ABZ1J9U3_9ACTN</name>
<dbReference type="InterPro" id="IPR050832">
    <property type="entry name" value="Bact_Acetyltransf"/>
</dbReference>
<evidence type="ECO:0000256" key="1">
    <source>
        <dbReference type="ARBA" id="ARBA00022679"/>
    </source>
</evidence>
<keyword evidence="5" id="KW-1185">Reference proteome</keyword>
<dbReference type="InterPro" id="IPR016181">
    <property type="entry name" value="Acyl_CoA_acyltransferase"/>
</dbReference>
<dbReference type="InterPro" id="IPR000182">
    <property type="entry name" value="GNAT_dom"/>
</dbReference>
<organism evidence="4 5">
    <name type="scientific">Streptomyces nigra</name>
    <dbReference type="NCBI Taxonomy" id="1827580"/>
    <lineage>
        <taxon>Bacteria</taxon>
        <taxon>Bacillati</taxon>
        <taxon>Actinomycetota</taxon>
        <taxon>Actinomycetes</taxon>
        <taxon>Kitasatosporales</taxon>
        <taxon>Streptomycetaceae</taxon>
        <taxon>Streptomyces</taxon>
    </lineage>
</organism>
<reference evidence="4 5" key="1">
    <citation type="submission" date="2022-10" db="EMBL/GenBank/DDBJ databases">
        <title>The complete genomes of actinobacterial strains from the NBC collection.</title>
        <authorList>
            <person name="Joergensen T.S."/>
            <person name="Alvarez Arevalo M."/>
            <person name="Sterndorff E.B."/>
            <person name="Faurdal D."/>
            <person name="Vuksanovic O."/>
            <person name="Mourched A.-S."/>
            <person name="Charusanti P."/>
            <person name="Shaw S."/>
            <person name="Blin K."/>
            <person name="Weber T."/>
        </authorList>
    </citation>
    <scope>NUCLEOTIDE SEQUENCE [LARGE SCALE GENOMIC DNA]</scope>
    <source>
        <strain evidence="4 5">NBC_00206</strain>
    </source>
</reference>
<proteinExistence type="predicted"/>
<evidence type="ECO:0000313" key="5">
    <source>
        <dbReference type="Proteomes" id="UP001622690"/>
    </source>
</evidence>
<keyword evidence="2" id="KW-0012">Acyltransferase</keyword>
<dbReference type="CDD" id="cd04301">
    <property type="entry name" value="NAT_SF"/>
    <property type="match status" value="1"/>
</dbReference>
<accession>A0ABZ1J9U3</accession>
<dbReference type="Pfam" id="PF00583">
    <property type="entry name" value="Acetyltransf_1"/>
    <property type="match status" value="1"/>
</dbReference>
<evidence type="ECO:0000256" key="2">
    <source>
        <dbReference type="ARBA" id="ARBA00023315"/>
    </source>
</evidence>
<dbReference type="PROSITE" id="PS51186">
    <property type="entry name" value="GNAT"/>
    <property type="match status" value="1"/>
</dbReference>